<feature type="domain" description="Protein kinase" evidence="9">
    <location>
        <begin position="15"/>
        <end position="304"/>
    </location>
</feature>
<reference evidence="10 11" key="1">
    <citation type="submission" date="2017-01" db="EMBL/GenBank/DDBJ databases">
        <authorList>
            <person name="Mah S.A."/>
            <person name="Swanson W.J."/>
            <person name="Moy G.W."/>
            <person name="Vacquier V.D."/>
        </authorList>
    </citation>
    <scope>NUCLEOTIDE SEQUENCE [LARGE SCALE GENOMIC DNA]</scope>
    <source>
        <strain evidence="10 11">GSMNP</strain>
    </source>
</reference>
<dbReference type="InterPro" id="IPR011009">
    <property type="entry name" value="Kinase-like_dom_sf"/>
</dbReference>
<dbReference type="PANTHER" id="PTHR24348:SF22">
    <property type="entry name" value="NON-SPECIFIC SERINE_THREONINE PROTEIN KINASE"/>
    <property type="match status" value="1"/>
</dbReference>
<dbReference type="GO" id="GO:0005524">
    <property type="term" value="F:ATP binding"/>
    <property type="evidence" value="ECO:0007669"/>
    <property type="project" value="UniProtKB-UniRule"/>
</dbReference>
<accession>A0A1R1X0W8</accession>
<name>A0A1R1X0W8_9FUNG</name>
<dbReference type="AlphaFoldDB" id="A0A1R1X0W8"/>
<dbReference type="InterPro" id="IPR008271">
    <property type="entry name" value="Ser/Thr_kinase_AS"/>
</dbReference>
<dbReference type="GO" id="GO:0005829">
    <property type="term" value="C:cytosol"/>
    <property type="evidence" value="ECO:0007669"/>
    <property type="project" value="TreeGrafter"/>
</dbReference>
<evidence type="ECO:0000259" key="9">
    <source>
        <dbReference type="PROSITE" id="PS50011"/>
    </source>
</evidence>
<keyword evidence="3 7" id="KW-0547">Nucleotide-binding</keyword>
<dbReference type="Pfam" id="PF12063">
    <property type="entry name" value="ATG1-like_MIT1"/>
    <property type="match status" value="2"/>
</dbReference>
<dbReference type="PROSITE" id="PS00107">
    <property type="entry name" value="PROTEIN_KINASE_ATP"/>
    <property type="match status" value="1"/>
</dbReference>
<evidence type="ECO:0000256" key="8">
    <source>
        <dbReference type="SAM" id="MobiDB-lite"/>
    </source>
</evidence>
<proteinExistence type="predicted"/>
<evidence type="ECO:0000313" key="10">
    <source>
        <dbReference type="EMBL" id="OMJ08268.1"/>
    </source>
</evidence>
<dbReference type="GO" id="GO:0000045">
    <property type="term" value="P:autophagosome assembly"/>
    <property type="evidence" value="ECO:0007669"/>
    <property type="project" value="TreeGrafter"/>
</dbReference>
<evidence type="ECO:0000256" key="4">
    <source>
        <dbReference type="ARBA" id="ARBA00022777"/>
    </source>
</evidence>
<feature type="region of interest" description="Disordered" evidence="8">
    <location>
        <begin position="383"/>
        <end position="456"/>
    </location>
</feature>
<dbReference type="GO" id="GO:0034045">
    <property type="term" value="C:phagophore assembly site membrane"/>
    <property type="evidence" value="ECO:0007669"/>
    <property type="project" value="TreeGrafter"/>
</dbReference>
<keyword evidence="11" id="KW-1185">Reference proteome</keyword>
<dbReference type="InterPro" id="IPR048941">
    <property type="entry name" value="ATG1-like_MIT2"/>
</dbReference>
<dbReference type="Pfam" id="PF00069">
    <property type="entry name" value="Pkinase"/>
    <property type="match status" value="1"/>
</dbReference>
<dbReference type="GO" id="GO:0061709">
    <property type="term" value="P:reticulophagy"/>
    <property type="evidence" value="ECO:0007669"/>
    <property type="project" value="TreeGrafter"/>
</dbReference>
<feature type="compositionally biased region" description="Basic and acidic residues" evidence="8">
    <location>
        <begin position="397"/>
        <end position="406"/>
    </location>
</feature>
<feature type="compositionally biased region" description="Polar residues" evidence="8">
    <location>
        <begin position="427"/>
        <end position="451"/>
    </location>
</feature>
<dbReference type="GO" id="GO:0034727">
    <property type="term" value="P:piecemeal microautophagy of the nucleus"/>
    <property type="evidence" value="ECO:0007669"/>
    <property type="project" value="TreeGrafter"/>
</dbReference>
<evidence type="ECO:0000256" key="7">
    <source>
        <dbReference type="PROSITE-ProRule" id="PRU10141"/>
    </source>
</evidence>
<feature type="region of interest" description="Disordered" evidence="8">
    <location>
        <begin position="692"/>
        <end position="718"/>
    </location>
</feature>
<keyword evidence="5 7" id="KW-0067">ATP-binding</keyword>
<dbReference type="InterPro" id="IPR045269">
    <property type="entry name" value="Atg1-like"/>
</dbReference>
<keyword evidence="2" id="KW-0808">Transferase</keyword>
<feature type="binding site" evidence="7">
    <location>
        <position position="44"/>
    </location>
    <ligand>
        <name>ATP</name>
        <dbReference type="ChEBI" id="CHEBI:30616"/>
    </ligand>
</feature>
<dbReference type="Pfam" id="PF21127">
    <property type="entry name" value="ATG1-like_MIT2"/>
    <property type="match status" value="1"/>
</dbReference>
<dbReference type="STRING" id="133412.A0A1R1X0W8"/>
<gene>
    <name evidence="10" type="ORF">AYI70_g11657</name>
</gene>
<sequence>MAENKAKPTAVIGDIIIGNEIGRGSFARVYQGYNNKTHTKVAVKSVARLKLTKKLLENLELEINILKAAQHNNVVKLIDCLKSKNHIHLVMEYCSLGDLSSYMKLRKQYPQMQNSFGGLSNALVLNFSSQLGSALKYLRQKNVIHRDIKPQNLLLCPPNSNYSTGESESNGNFPILKIADFGFARSLMTSSLADTLCGSPLYMAPEILGYEKYDATADLWSFGAVAYEMCTGKPPFRASNHVELLRKIDRSNDNIAFPDESSQDNIDSPKEPINSDLKDLIRKLLIRNPEFRLSFTLFFLHPALDLKSEITSNEHTNAIPISSEPKNSELNTVQLPNTAPTQGISKFHLNQNLIPKPNNLGLFNSSTPENAKNIRLMSELSISGKPQSLPKPQLVIDDSKTPKSSERNINMFNPSNSSPTQKSSNSGFYSDQTTQDTCLQSESIPSSQPSDWSGGRGLKMSEHALAEKEYVVVEKRAVEVNVLADELQISPKKPSILKPTSDSSNVRTQVLNQLTSLANAIKSSVPSYVINDESKNNINQPYDSPSYNPNDSRSNLSRKDSKSSFSFLDSNLHSMFSLKSEFPHEESVIRQMESLAYKAHAVAWFADMKVSNLLTFDENPHQKYPASDVSDNKQELLVLLMGSNVDISNSDSFALYLKALSLLHKAAACAKQFWNIGNNQSNDSINRAETAISNSSKNSSKRNSNSANSHNSTGTAGSYPESFSVVSSQKSGYSSDLAPKIASVAFSNAVQWVRNKFNDCLEKADFIKSISLLNEIGSSTVSVEKILYAKALDLSRAAALKELNWEMPYECERAYQLSIWMLSAILEPVANDPEISSEDRQIVEDFISVVVKRLESLRERLMSYS</sequence>
<evidence type="ECO:0000256" key="6">
    <source>
        <dbReference type="ARBA" id="ARBA00030237"/>
    </source>
</evidence>
<evidence type="ECO:0000256" key="5">
    <source>
        <dbReference type="ARBA" id="ARBA00022840"/>
    </source>
</evidence>
<dbReference type="Gene3D" id="1.10.510.10">
    <property type="entry name" value="Transferase(Phosphotransferase) domain 1"/>
    <property type="match status" value="1"/>
</dbReference>
<dbReference type="GO" id="GO:0000422">
    <property type="term" value="P:autophagy of mitochondrion"/>
    <property type="evidence" value="ECO:0007669"/>
    <property type="project" value="TreeGrafter"/>
</dbReference>
<dbReference type="InterPro" id="IPR017441">
    <property type="entry name" value="Protein_kinase_ATP_BS"/>
</dbReference>
<feature type="compositionally biased region" description="Low complexity" evidence="8">
    <location>
        <begin position="693"/>
        <end position="712"/>
    </location>
</feature>
<dbReference type="PROSITE" id="PS50011">
    <property type="entry name" value="PROTEIN_KINASE_DOM"/>
    <property type="match status" value="1"/>
</dbReference>
<dbReference type="PANTHER" id="PTHR24348">
    <property type="entry name" value="SERINE/THREONINE-PROTEIN KINASE UNC-51-RELATED"/>
    <property type="match status" value="1"/>
</dbReference>
<dbReference type="SUPFAM" id="SSF56112">
    <property type="entry name" value="Protein kinase-like (PK-like)"/>
    <property type="match status" value="1"/>
</dbReference>
<dbReference type="GO" id="GO:0005776">
    <property type="term" value="C:autophagosome"/>
    <property type="evidence" value="ECO:0007669"/>
    <property type="project" value="TreeGrafter"/>
</dbReference>
<dbReference type="GO" id="GO:0004674">
    <property type="term" value="F:protein serine/threonine kinase activity"/>
    <property type="evidence" value="ECO:0007669"/>
    <property type="project" value="UniProtKB-EC"/>
</dbReference>
<feature type="region of interest" description="Disordered" evidence="8">
    <location>
        <begin position="532"/>
        <end position="558"/>
    </location>
</feature>
<dbReference type="InterPro" id="IPR000719">
    <property type="entry name" value="Prot_kinase_dom"/>
</dbReference>
<evidence type="ECO:0000256" key="3">
    <source>
        <dbReference type="ARBA" id="ARBA00022741"/>
    </source>
</evidence>
<evidence type="ECO:0000313" key="11">
    <source>
        <dbReference type="Proteomes" id="UP000187283"/>
    </source>
</evidence>
<dbReference type="GO" id="GO:0042594">
    <property type="term" value="P:response to starvation"/>
    <property type="evidence" value="ECO:0007669"/>
    <property type="project" value="TreeGrafter"/>
</dbReference>
<feature type="region of interest" description="Disordered" evidence="8">
    <location>
        <begin position="318"/>
        <end position="343"/>
    </location>
</feature>
<dbReference type="EC" id="2.7.11.1" evidence="1"/>
<evidence type="ECO:0000256" key="1">
    <source>
        <dbReference type="ARBA" id="ARBA00012513"/>
    </source>
</evidence>
<feature type="compositionally biased region" description="Polar residues" evidence="8">
    <location>
        <begin position="536"/>
        <end position="549"/>
    </location>
</feature>
<evidence type="ECO:0000256" key="2">
    <source>
        <dbReference type="ARBA" id="ARBA00022679"/>
    </source>
</evidence>
<comment type="caution">
    <text evidence="10">The sequence shown here is derived from an EMBL/GenBank/DDBJ whole genome shotgun (WGS) entry which is preliminary data.</text>
</comment>
<dbReference type="EMBL" id="LSSN01005841">
    <property type="protein sequence ID" value="OMJ08268.1"/>
    <property type="molecule type" value="Genomic_DNA"/>
</dbReference>
<dbReference type="GO" id="GO:0010506">
    <property type="term" value="P:regulation of autophagy"/>
    <property type="evidence" value="ECO:0007669"/>
    <property type="project" value="InterPro"/>
</dbReference>
<dbReference type="SMART" id="SM00220">
    <property type="entry name" value="S_TKc"/>
    <property type="match status" value="1"/>
</dbReference>
<dbReference type="PROSITE" id="PS00108">
    <property type="entry name" value="PROTEIN_KINASE_ST"/>
    <property type="match status" value="1"/>
</dbReference>
<protein>
    <recommendedName>
        <fullName evidence="1">non-specific serine/threonine protein kinase</fullName>
        <ecNumber evidence="1">2.7.11.1</ecNumber>
    </recommendedName>
    <alternativeName>
        <fullName evidence="6">Autophagy-related protein 1</fullName>
    </alternativeName>
</protein>
<dbReference type="OrthoDB" id="346907at2759"/>
<dbReference type="InterPro" id="IPR022708">
    <property type="entry name" value="Atg1-like_tMIT"/>
</dbReference>
<keyword evidence="4 10" id="KW-0418">Kinase</keyword>
<dbReference type="Proteomes" id="UP000187283">
    <property type="component" value="Unassembled WGS sequence"/>
</dbReference>
<feature type="compositionally biased region" description="Low complexity" evidence="8">
    <location>
        <begin position="413"/>
        <end position="426"/>
    </location>
</feature>
<organism evidence="10 11">
    <name type="scientific">Smittium culicis</name>
    <dbReference type="NCBI Taxonomy" id="133412"/>
    <lineage>
        <taxon>Eukaryota</taxon>
        <taxon>Fungi</taxon>
        <taxon>Fungi incertae sedis</taxon>
        <taxon>Zoopagomycota</taxon>
        <taxon>Kickxellomycotina</taxon>
        <taxon>Harpellomycetes</taxon>
        <taxon>Harpellales</taxon>
        <taxon>Legeriomycetaceae</taxon>
        <taxon>Smittium</taxon>
    </lineage>
</organism>